<dbReference type="InterPro" id="IPR050498">
    <property type="entry name" value="Ycf3"/>
</dbReference>
<dbReference type="Pfam" id="PF13432">
    <property type="entry name" value="TPR_16"/>
    <property type="match status" value="2"/>
</dbReference>
<dbReference type="OrthoDB" id="1658288at2759"/>
<reference evidence="6" key="1">
    <citation type="submission" date="2020-06" db="EMBL/GenBank/DDBJ databases">
        <title>Draft genome of Bugula neritina, a colonial animal packing powerful symbionts and potential medicines.</title>
        <authorList>
            <person name="Rayko M."/>
        </authorList>
    </citation>
    <scope>NUCLEOTIDE SEQUENCE [LARGE SCALE GENOMIC DNA]</scope>
    <source>
        <strain evidence="6">Kwan_BN1</strain>
    </source>
</reference>
<evidence type="ECO:0000256" key="2">
    <source>
        <dbReference type="ARBA" id="ARBA00022803"/>
    </source>
</evidence>
<dbReference type="InterPro" id="IPR019734">
    <property type="entry name" value="TPR_rpt"/>
</dbReference>
<dbReference type="Gene3D" id="1.25.40.10">
    <property type="entry name" value="Tetratricopeptide repeat domain"/>
    <property type="match status" value="8"/>
</dbReference>
<keyword evidence="2 3" id="KW-0802">TPR repeat</keyword>
<accession>A0A7J7J0G8</accession>
<evidence type="ECO:0000313" key="6">
    <source>
        <dbReference type="EMBL" id="KAF6019206.1"/>
    </source>
</evidence>
<feature type="repeat" description="TPR" evidence="3">
    <location>
        <begin position="372"/>
        <end position="405"/>
    </location>
</feature>
<evidence type="ECO:0000256" key="5">
    <source>
        <dbReference type="SAM" id="MobiDB-lite"/>
    </source>
</evidence>
<feature type="region of interest" description="Disordered" evidence="5">
    <location>
        <begin position="1"/>
        <end position="43"/>
    </location>
</feature>
<dbReference type="PANTHER" id="PTHR44858:SF1">
    <property type="entry name" value="UDP-N-ACETYLGLUCOSAMINE--PEPTIDE N-ACETYLGLUCOSAMINYLTRANSFERASE SPINDLY-RELATED"/>
    <property type="match status" value="1"/>
</dbReference>
<evidence type="ECO:0000256" key="3">
    <source>
        <dbReference type="PROSITE-ProRule" id="PRU00339"/>
    </source>
</evidence>
<feature type="compositionally biased region" description="Basic and acidic residues" evidence="5">
    <location>
        <begin position="287"/>
        <end position="314"/>
    </location>
</feature>
<feature type="repeat" description="TPR" evidence="3">
    <location>
        <begin position="541"/>
        <end position="574"/>
    </location>
</feature>
<feature type="coiled-coil region" evidence="4">
    <location>
        <begin position="121"/>
        <end position="160"/>
    </location>
</feature>
<sequence length="995" mass="113933">MEREAKKQAKVDAMFNESTLDDTKSEEKEAEGSDVERITPEMEKDKLQASSKVIYTKSMDSSSKVLVSDSTLSTYSKDIKTASTRFLTEEEMFPVELLPRSSSAPSLIELSDDFVAIPEDYVSAMSELDRQRRQIKEMKVNKANRELMALQLEEEKEDAEVYFLSDEEISQKRKELVSLKPSLAEQALNAGRNYVVIKKKKRKTEKTKKPVDFSRLEEIEKFLYSPANPLTRSTSKYNLRKVLPERSLRVPQHEDVDQREWARDIWNFWFDETFPPEVEGSENEEASSEKDEAADDHVDAAQKEADNSSVKRESIPSVQSEKNLISDEEFSRIESLEPLSDETEDEMIMREALEEEANKVKERMQSQSQPLPFDFCRLGAIQRKLGQLKSARQNLDKALELEPSLVHAYWQRHLLFLLQGKKTEAIEDLNHILKVNRLHAGAYISRAELLVHEDPTMAVTNLTQAIKIQPNNADIYLRRAKLYQDRQQVLLAMEDYAKAYKLNPKLTNAIFSRAKYYFSQNNWQAAINDFSEFLRKCPFDANARLLRGCAYTKQSNYQKAVQDLSAAIHLDPNSWEAFYHRACIFRKVMPKQALLDYSMSILINDSEDNIKSLLHRGVLYDAMDQPEDAISDFEAILKLRKDVAVAHLNLGLIYLTKLDAFQKAIRKFTAAIKCDPTFVRAYICRAEAYTKIHDHKNALLDYTRAIHLRPEVPDYYMHRGMMLLKAGNTDLAAFCVKHVSELFADLDLGQSATQQAVVHGFLKNYPKAILALDKAIKVGPNPPLYILLGKTQMKAKLWNDAINSFTSALEALLSSLIIEGVAKLRLKQHKGLQDINRALAIDRTIFQAYLTRAAYYGVRKQYSKAIMNCNEAIKLKPQSVRGYLYRGALKYHIRAYELAIKDLTQATKIDNQCSLAYFNRAVCYHNSGQYDKALNDYGIVLLLGEQLMLKVLINRGLLYLSLRDYKNALNDFLLAAKVNSSDSKIRHTLGLCMHK</sequence>
<keyword evidence="4" id="KW-0175">Coiled coil</keyword>
<dbReference type="SUPFAM" id="SSF81901">
    <property type="entry name" value="HCP-like"/>
    <property type="match status" value="1"/>
</dbReference>
<evidence type="ECO:0000256" key="4">
    <source>
        <dbReference type="SAM" id="Coils"/>
    </source>
</evidence>
<protein>
    <submittedName>
        <fullName evidence="6">TTC6</fullName>
    </submittedName>
</protein>
<dbReference type="Pfam" id="PF13181">
    <property type="entry name" value="TPR_8"/>
    <property type="match status" value="3"/>
</dbReference>
<dbReference type="EMBL" id="VXIV02003250">
    <property type="protein sequence ID" value="KAF6019206.1"/>
    <property type="molecule type" value="Genomic_DNA"/>
</dbReference>
<feature type="repeat" description="TPR" evidence="3">
    <location>
        <begin position="679"/>
        <end position="712"/>
    </location>
</feature>
<feature type="region of interest" description="Disordered" evidence="5">
    <location>
        <begin position="277"/>
        <end position="323"/>
    </location>
</feature>
<feature type="coiled-coil region" evidence="4">
    <location>
        <begin position="343"/>
        <end position="401"/>
    </location>
</feature>
<keyword evidence="7" id="KW-1185">Reference proteome</keyword>
<dbReference type="SMART" id="SM00028">
    <property type="entry name" value="TPR"/>
    <property type="match status" value="17"/>
</dbReference>
<name>A0A7J7J0G8_BUGNE</name>
<dbReference type="InterPro" id="IPR011990">
    <property type="entry name" value="TPR-like_helical_dom_sf"/>
</dbReference>
<dbReference type="Proteomes" id="UP000593567">
    <property type="component" value="Unassembled WGS sequence"/>
</dbReference>
<keyword evidence="1" id="KW-0677">Repeat</keyword>
<dbReference type="PROSITE" id="PS50005">
    <property type="entry name" value="TPR"/>
    <property type="match status" value="6"/>
</dbReference>
<feature type="repeat" description="TPR" evidence="3">
    <location>
        <begin position="949"/>
        <end position="982"/>
    </location>
</feature>
<gene>
    <name evidence="6" type="ORF">EB796_022509</name>
</gene>
<feature type="repeat" description="TPR" evidence="3">
    <location>
        <begin position="473"/>
        <end position="506"/>
    </location>
</feature>
<feature type="compositionally biased region" description="Basic and acidic residues" evidence="5">
    <location>
        <begin position="1"/>
        <end position="10"/>
    </location>
</feature>
<evidence type="ECO:0000313" key="7">
    <source>
        <dbReference type="Proteomes" id="UP000593567"/>
    </source>
</evidence>
<dbReference type="AlphaFoldDB" id="A0A7J7J0G8"/>
<organism evidence="6 7">
    <name type="scientific">Bugula neritina</name>
    <name type="common">Brown bryozoan</name>
    <name type="synonym">Sertularia neritina</name>
    <dbReference type="NCBI Taxonomy" id="10212"/>
    <lineage>
        <taxon>Eukaryota</taxon>
        <taxon>Metazoa</taxon>
        <taxon>Spiralia</taxon>
        <taxon>Lophotrochozoa</taxon>
        <taxon>Bryozoa</taxon>
        <taxon>Gymnolaemata</taxon>
        <taxon>Cheilostomatida</taxon>
        <taxon>Flustrina</taxon>
        <taxon>Buguloidea</taxon>
        <taxon>Bugulidae</taxon>
        <taxon>Bugula</taxon>
    </lineage>
</organism>
<proteinExistence type="predicted"/>
<feature type="repeat" description="TPR" evidence="3">
    <location>
        <begin position="846"/>
        <end position="879"/>
    </location>
</feature>
<comment type="caution">
    <text evidence="6">The sequence shown here is derived from an EMBL/GenBank/DDBJ whole genome shotgun (WGS) entry which is preliminary data.</text>
</comment>
<dbReference type="SUPFAM" id="SSF48452">
    <property type="entry name" value="TPR-like"/>
    <property type="match status" value="2"/>
</dbReference>
<evidence type="ECO:0000256" key="1">
    <source>
        <dbReference type="ARBA" id="ARBA00022737"/>
    </source>
</evidence>
<dbReference type="PANTHER" id="PTHR44858">
    <property type="entry name" value="TETRATRICOPEPTIDE REPEAT PROTEIN 6"/>
    <property type="match status" value="1"/>
</dbReference>
<feature type="compositionally biased region" description="Basic and acidic residues" evidence="5">
    <location>
        <begin position="21"/>
        <end position="43"/>
    </location>
</feature>